<dbReference type="AlphaFoldDB" id="A0AAV4AVA0"/>
<sequence length="100" mass="11170">FLCVSRRGHYVEDSGLNSKHGCVVSHHAWSFCSAKNLRTKMRPEFCFDEGQKANPPHNLISCSRIFTDSRTRLTLLLASATAPPPSLPFLSLSPDAPWTR</sequence>
<organism evidence="1 2">
    <name type="scientific">Plakobranchus ocellatus</name>
    <dbReference type="NCBI Taxonomy" id="259542"/>
    <lineage>
        <taxon>Eukaryota</taxon>
        <taxon>Metazoa</taxon>
        <taxon>Spiralia</taxon>
        <taxon>Lophotrochozoa</taxon>
        <taxon>Mollusca</taxon>
        <taxon>Gastropoda</taxon>
        <taxon>Heterobranchia</taxon>
        <taxon>Euthyneura</taxon>
        <taxon>Panpulmonata</taxon>
        <taxon>Sacoglossa</taxon>
        <taxon>Placobranchoidea</taxon>
        <taxon>Plakobranchidae</taxon>
        <taxon>Plakobranchus</taxon>
    </lineage>
</organism>
<dbReference type="Proteomes" id="UP000735302">
    <property type="component" value="Unassembled WGS sequence"/>
</dbReference>
<evidence type="ECO:0000313" key="2">
    <source>
        <dbReference type="Proteomes" id="UP000735302"/>
    </source>
</evidence>
<comment type="caution">
    <text evidence="1">The sequence shown here is derived from an EMBL/GenBank/DDBJ whole genome shotgun (WGS) entry which is preliminary data.</text>
</comment>
<evidence type="ECO:0000313" key="1">
    <source>
        <dbReference type="EMBL" id="GFO10471.1"/>
    </source>
</evidence>
<accession>A0AAV4AVA0</accession>
<proteinExistence type="predicted"/>
<gene>
    <name evidence="1" type="ORF">PoB_003697600</name>
</gene>
<name>A0AAV4AVA0_9GAST</name>
<keyword evidence="2" id="KW-1185">Reference proteome</keyword>
<protein>
    <submittedName>
        <fullName evidence="1">Uncharacterized protein</fullName>
    </submittedName>
</protein>
<feature type="non-terminal residue" evidence="1">
    <location>
        <position position="1"/>
    </location>
</feature>
<dbReference type="EMBL" id="BLXT01004185">
    <property type="protein sequence ID" value="GFO10471.1"/>
    <property type="molecule type" value="Genomic_DNA"/>
</dbReference>
<reference evidence="1 2" key="1">
    <citation type="journal article" date="2021" name="Elife">
        <title>Chloroplast acquisition without the gene transfer in kleptoplastic sea slugs, Plakobranchus ocellatus.</title>
        <authorList>
            <person name="Maeda T."/>
            <person name="Takahashi S."/>
            <person name="Yoshida T."/>
            <person name="Shimamura S."/>
            <person name="Takaki Y."/>
            <person name="Nagai Y."/>
            <person name="Toyoda A."/>
            <person name="Suzuki Y."/>
            <person name="Arimoto A."/>
            <person name="Ishii H."/>
            <person name="Satoh N."/>
            <person name="Nishiyama T."/>
            <person name="Hasebe M."/>
            <person name="Maruyama T."/>
            <person name="Minagawa J."/>
            <person name="Obokata J."/>
            <person name="Shigenobu S."/>
        </authorList>
    </citation>
    <scope>NUCLEOTIDE SEQUENCE [LARGE SCALE GENOMIC DNA]</scope>
</reference>